<dbReference type="SUPFAM" id="SSF46689">
    <property type="entry name" value="Homeodomain-like"/>
    <property type="match status" value="1"/>
</dbReference>
<organism evidence="2 3">
    <name type="scientific">Spiroplasma ixodetis</name>
    <dbReference type="NCBI Taxonomy" id="2141"/>
    <lineage>
        <taxon>Bacteria</taxon>
        <taxon>Bacillati</taxon>
        <taxon>Mycoplasmatota</taxon>
        <taxon>Mollicutes</taxon>
        <taxon>Entomoplasmatales</taxon>
        <taxon>Spiroplasmataceae</taxon>
        <taxon>Spiroplasma</taxon>
    </lineage>
</organism>
<reference evidence="3" key="1">
    <citation type="journal article" date="2024" name="FEMS Microbiol. Lett.">
        <title>Genomic insights into Spiroplasma endosymbionts that induce male-killing and protective phenotypes in the pea aphid.</title>
        <authorList>
            <person name="Arai H."/>
            <person name="Legeai F."/>
            <person name="Kageyama D."/>
            <person name="Sugio A."/>
            <person name="Simon J.C."/>
        </authorList>
    </citation>
    <scope>NUCLEOTIDE SEQUENCE [LARGE SCALE GENOMIC DNA]</scope>
    <source>
        <strain evidence="3">sAp269</strain>
    </source>
</reference>
<evidence type="ECO:0008006" key="4">
    <source>
        <dbReference type="Google" id="ProtNLM"/>
    </source>
</evidence>
<dbReference type="SUPFAM" id="SSF48403">
    <property type="entry name" value="Ankyrin repeat"/>
    <property type="match status" value="1"/>
</dbReference>
<dbReference type="RefSeq" id="WP_353306841.1">
    <property type="nucleotide sequence ID" value="NZ_AP028955.1"/>
</dbReference>
<dbReference type="InterPro" id="IPR036770">
    <property type="entry name" value="Ankyrin_rpt-contain_sf"/>
</dbReference>
<evidence type="ECO:0000256" key="1">
    <source>
        <dbReference type="SAM" id="Coils"/>
    </source>
</evidence>
<evidence type="ECO:0000313" key="3">
    <source>
        <dbReference type="Proteomes" id="UP001473424"/>
    </source>
</evidence>
<keyword evidence="3" id="KW-1185">Reference proteome</keyword>
<sequence>MLEIIENCKYFNINTPIDEYNNTTLHRTIRSNNKKIIRTLLLKNENGDLEINFDIKNKNNEKPFKFEDMIIDWLHQLPRNQIQMMIIDFLITNECNYNNYITREGLTWWTLVIKYNLKEVTNYLVNSVLTDIKKIDSNPFKNKNYLFDNEIKEEVDRATYNWIKQFTNSGSFKTKDNRSVEENELIKLRKELKQLRMENDILKQAALIIGRK</sequence>
<name>A0ABM8JLV0_9MOLU</name>
<dbReference type="EMBL" id="AP028955">
    <property type="protein sequence ID" value="BET38135.1"/>
    <property type="molecule type" value="Genomic_DNA"/>
</dbReference>
<proteinExistence type="predicted"/>
<gene>
    <name evidence="2" type="ORF">SAP269_07240</name>
</gene>
<keyword evidence="1" id="KW-0175">Coiled coil</keyword>
<dbReference type="InterPro" id="IPR009057">
    <property type="entry name" value="Homeodomain-like_sf"/>
</dbReference>
<accession>A0ABM8JLV0</accession>
<evidence type="ECO:0000313" key="2">
    <source>
        <dbReference type="EMBL" id="BET38135.1"/>
    </source>
</evidence>
<protein>
    <recommendedName>
        <fullName evidence="4">Ankyrin repeat protein</fullName>
    </recommendedName>
</protein>
<dbReference type="Proteomes" id="UP001473424">
    <property type="component" value="Chromosome"/>
</dbReference>
<dbReference type="Gene3D" id="1.25.40.20">
    <property type="entry name" value="Ankyrin repeat-containing domain"/>
    <property type="match status" value="1"/>
</dbReference>
<feature type="coiled-coil region" evidence="1">
    <location>
        <begin position="178"/>
        <end position="205"/>
    </location>
</feature>